<sequence length="55" mass="6300">MASLGGIVVIHFLWRRALRKKFPFLFCRKETKQASKEARADQFLSSGGLSEEDSR</sequence>
<dbReference type="Proteomes" id="UP001497512">
    <property type="component" value="Chromosome 17"/>
</dbReference>
<accession>A0ABP0TYM5</accession>
<organism evidence="2 3">
    <name type="scientific">Sphagnum troendelagicum</name>
    <dbReference type="NCBI Taxonomy" id="128251"/>
    <lineage>
        <taxon>Eukaryota</taxon>
        <taxon>Viridiplantae</taxon>
        <taxon>Streptophyta</taxon>
        <taxon>Embryophyta</taxon>
        <taxon>Bryophyta</taxon>
        <taxon>Sphagnophytina</taxon>
        <taxon>Sphagnopsida</taxon>
        <taxon>Sphagnales</taxon>
        <taxon>Sphagnaceae</taxon>
        <taxon>Sphagnum</taxon>
    </lineage>
</organism>
<proteinExistence type="predicted"/>
<evidence type="ECO:0000313" key="3">
    <source>
        <dbReference type="Proteomes" id="UP001497512"/>
    </source>
</evidence>
<evidence type="ECO:0000313" key="2">
    <source>
        <dbReference type="EMBL" id="CAK9208657.1"/>
    </source>
</evidence>
<protein>
    <submittedName>
        <fullName evidence="2">Uncharacterized protein</fullName>
    </submittedName>
</protein>
<keyword evidence="3" id="KW-1185">Reference proteome</keyword>
<gene>
    <name evidence="2" type="ORF">CSSPTR1EN2_LOCUS9293</name>
</gene>
<feature type="region of interest" description="Disordered" evidence="1">
    <location>
        <begin position="32"/>
        <end position="55"/>
    </location>
</feature>
<reference evidence="2" key="1">
    <citation type="submission" date="2024-02" db="EMBL/GenBank/DDBJ databases">
        <authorList>
            <consortium name="ELIXIR-Norway"/>
            <consortium name="Elixir Norway"/>
        </authorList>
    </citation>
    <scope>NUCLEOTIDE SEQUENCE</scope>
</reference>
<evidence type="ECO:0000256" key="1">
    <source>
        <dbReference type="SAM" id="MobiDB-lite"/>
    </source>
</evidence>
<name>A0ABP0TYM5_9BRYO</name>
<dbReference type="EMBL" id="OZ019909">
    <property type="protein sequence ID" value="CAK9208657.1"/>
    <property type="molecule type" value="Genomic_DNA"/>
</dbReference>